<dbReference type="RefSeq" id="WP_008601802.1">
    <property type="nucleotide sequence ID" value="NZ_AMRV01000004.1"/>
</dbReference>
<comment type="caution">
    <text evidence="2">The sequence shown here is derived from an EMBL/GenBank/DDBJ whole genome shotgun (WGS) entry which is preliminary data.</text>
</comment>
<protein>
    <submittedName>
        <fullName evidence="2">Lycopene cyclase</fullName>
    </submittedName>
</protein>
<keyword evidence="3" id="KW-1185">Reference proteome</keyword>
<accession>M2TMW0</accession>
<dbReference type="InterPro" id="IPR008461">
    <property type="entry name" value="CrtY"/>
</dbReference>
<organism evidence="2 3">
    <name type="scientific">Pacificimonas flava</name>
    <dbReference type="NCBI Taxonomy" id="1234595"/>
    <lineage>
        <taxon>Bacteria</taxon>
        <taxon>Pseudomonadati</taxon>
        <taxon>Pseudomonadota</taxon>
        <taxon>Alphaproteobacteria</taxon>
        <taxon>Sphingomonadales</taxon>
        <taxon>Sphingosinicellaceae</taxon>
        <taxon>Pacificimonas</taxon>
    </lineage>
</organism>
<dbReference type="EMBL" id="AMRV01000004">
    <property type="protein sequence ID" value="EMD83076.1"/>
    <property type="molecule type" value="Genomic_DNA"/>
</dbReference>
<evidence type="ECO:0000256" key="1">
    <source>
        <dbReference type="ARBA" id="ARBA00006599"/>
    </source>
</evidence>
<dbReference type="Pfam" id="PF05834">
    <property type="entry name" value="Lycopene_cycl"/>
    <property type="match status" value="1"/>
</dbReference>
<reference evidence="2 3" key="1">
    <citation type="journal article" date="2013" name="Genome Announc.">
        <title>Draft Genome Sequence of Strain JLT2015T, Belonging to the Family Sphingomonadaceae of the Alphaproteobacteria.</title>
        <authorList>
            <person name="Tang K."/>
            <person name="Liu K."/>
            <person name="Li S."/>
            <person name="Jiao N."/>
        </authorList>
    </citation>
    <scope>NUCLEOTIDE SEQUENCE [LARGE SCALE GENOMIC DNA]</scope>
    <source>
        <strain evidence="2 3">JLT2015</strain>
    </source>
</reference>
<evidence type="ECO:0000313" key="2">
    <source>
        <dbReference type="EMBL" id="EMD83076.1"/>
    </source>
</evidence>
<evidence type="ECO:0000313" key="3">
    <source>
        <dbReference type="Proteomes" id="UP000011717"/>
    </source>
</evidence>
<sequence length="401" mass="44794">MRDYDLILAGGGLAAGLIAMRLADTRPSLNVAIVEGGARVGGDHIWSSFDTDMRGPQRLWTDELYGHRWQGGYKVKFPALSRELRTGYASVRSEALDAAVRQRLPADNIMTGTRIEKVLPKMLRLSDGRVLQAAAVIDCRGQDASKHLQLAWQKFVGLEIACKLPHGRTKPVIMDASVPQIGGYRFVYVLPLSETRLLVEDTYYTNGPELHEREVLNRVRDYIAGLDIGAHEEGRIETGVLPIALDGDIEAFWDDEPNGPVPRAGMAAALFHPVTGYSFPDAVETADFLKSQTRLDAGPLYKALRGFSVERWKARGFYRLLNRMMFEAAAPEQRYRTLQHFYALDEGLIERFYAGESTAGDMACILSGKPPVPPMKALGVLARSVPKISWRPRWRRKQQDL</sequence>
<dbReference type="NCBIfam" id="TIGR01790">
    <property type="entry name" value="carotene-cycl"/>
    <property type="match status" value="1"/>
</dbReference>
<proteinExistence type="inferred from homology"/>
<dbReference type="GO" id="GO:0016705">
    <property type="term" value="F:oxidoreductase activity, acting on paired donors, with incorporation or reduction of molecular oxygen"/>
    <property type="evidence" value="ECO:0007669"/>
    <property type="project" value="InterPro"/>
</dbReference>
<gene>
    <name evidence="2" type="ORF">C725_1674</name>
</gene>
<dbReference type="Proteomes" id="UP000011717">
    <property type="component" value="Unassembled WGS sequence"/>
</dbReference>
<dbReference type="NCBIfam" id="TIGR01789">
    <property type="entry name" value="lycopene_cycl"/>
    <property type="match status" value="1"/>
</dbReference>
<dbReference type="InterPro" id="IPR036188">
    <property type="entry name" value="FAD/NAD-bd_sf"/>
</dbReference>
<dbReference type="PATRIC" id="fig|1234595.3.peg.1676"/>
<dbReference type="SUPFAM" id="SSF51905">
    <property type="entry name" value="FAD/NAD(P)-binding domain"/>
    <property type="match status" value="1"/>
</dbReference>
<dbReference type="GO" id="GO:0045436">
    <property type="term" value="F:lycopene beta cyclase activity"/>
    <property type="evidence" value="ECO:0007669"/>
    <property type="project" value="InterPro"/>
</dbReference>
<comment type="similarity">
    <text evidence="1">Belongs to the lycopene cyclase family.</text>
</comment>
<dbReference type="GO" id="GO:0016117">
    <property type="term" value="P:carotenoid biosynthetic process"/>
    <property type="evidence" value="ECO:0007669"/>
    <property type="project" value="InterPro"/>
</dbReference>
<name>M2TMW0_9SPHN</name>
<dbReference type="AlphaFoldDB" id="M2TMW0"/>
<dbReference type="InterPro" id="IPR010108">
    <property type="entry name" value="Lycopene_cyclase_b/e"/>
</dbReference>